<accession>A0A5C3F5Y2</accession>
<evidence type="ECO:0000256" key="5">
    <source>
        <dbReference type="SAM" id="MobiDB-lite"/>
    </source>
</evidence>
<gene>
    <name evidence="8" type="ORF">PSFLO_05405</name>
</gene>
<reference evidence="8 9" key="1">
    <citation type="submission" date="2018-03" db="EMBL/GenBank/DDBJ databases">
        <authorList>
            <person name="Guldener U."/>
        </authorList>
    </citation>
    <scope>NUCLEOTIDE SEQUENCE [LARGE SCALE GENOMIC DNA]</scope>
    <source>
        <strain evidence="8 9">DAOM196992</strain>
    </source>
</reference>
<feature type="region of interest" description="Disordered" evidence="5">
    <location>
        <begin position="919"/>
        <end position="962"/>
    </location>
</feature>
<feature type="compositionally biased region" description="Basic and acidic residues" evidence="5">
    <location>
        <begin position="502"/>
        <end position="513"/>
    </location>
</feature>
<evidence type="ECO:0000256" key="6">
    <source>
        <dbReference type="SAM" id="Phobius"/>
    </source>
</evidence>
<feature type="compositionally biased region" description="Basic and acidic residues" evidence="5">
    <location>
        <begin position="738"/>
        <end position="750"/>
    </location>
</feature>
<name>A0A5C3F5Y2_9BASI</name>
<dbReference type="EMBL" id="OOIP01000016">
    <property type="protein sequence ID" value="SPO39924.1"/>
    <property type="molecule type" value="Genomic_DNA"/>
</dbReference>
<dbReference type="InterPro" id="IPR017452">
    <property type="entry name" value="GPCR_Rhodpsn_7TM"/>
</dbReference>
<feature type="domain" description="G-protein coupled receptors family 1 profile" evidence="7">
    <location>
        <begin position="65"/>
        <end position="233"/>
    </location>
</feature>
<dbReference type="GO" id="GO:0007189">
    <property type="term" value="P:adenylate cyclase-activating G protein-coupled receptor signaling pathway"/>
    <property type="evidence" value="ECO:0007669"/>
    <property type="project" value="TreeGrafter"/>
</dbReference>
<dbReference type="GO" id="GO:0004930">
    <property type="term" value="F:G protein-coupled receptor activity"/>
    <property type="evidence" value="ECO:0007669"/>
    <property type="project" value="InterPro"/>
</dbReference>
<evidence type="ECO:0000256" key="1">
    <source>
        <dbReference type="ARBA" id="ARBA00004141"/>
    </source>
</evidence>
<feature type="transmembrane region" description="Helical" evidence="6">
    <location>
        <begin position="207"/>
        <end position="231"/>
    </location>
</feature>
<protein>
    <recommendedName>
        <fullName evidence="7">G-protein coupled receptors family 1 profile domain-containing protein</fullName>
    </recommendedName>
</protein>
<feature type="region of interest" description="Disordered" evidence="5">
    <location>
        <begin position="773"/>
        <end position="806"/>
    </location>
</feature>
<dbReference type="InterPro" id="IPR000276">
    <property type="entry name" value="GPCR_Rhodpsn"/>
</dbReference>
<feature type="compositionally biased region" description="Polar residues" evidence="5">
    <location>
        <begin position="953"/>
        <end position="962"/>
    </location>
</feature>
<dbReference type="Proteomes" id="UP000323386">
    <property type="component" value="Unassembled WGS sequence"/>
</dbReference>
<evidence type="ECO:0000259" key="7">
    <source>
        <dbReference type="PROSITE" id="PS50262"/>
    </source>
</evidence>
<dbReference type="CDD" id="cd00637">
    <property type="entry name" value="7tm_classA_rhodopsin-like"/>
    <property type="match status" value="1"/>
</dbReference>
<feature type="transmembrane region" description="Helical" evidence="6">
    <location>
        <begin position="87"/>
        <end position="112"/>
    </location>
</feature>
<evidence type="ECO:0000256" key="3">
    <source>
        <dbReference type="ARBA" id="ARBA00022989"/>
    </source>
</evidence>
<dbReference type="OrthoDB" id="100006at2759"/>
<dbReference type="GO" id="GO:0005886">
    <property type="term" value="C:plasma membrane"/>
    <property type="evidence" value="ECO:0007669"/>
    <property type="project" value="TreeGrafter"/>
</dbReference>
<keyword evidence="3 6" id="KW-1133">Transmembrane helix</keyword>
<sequence>MRLPPDLTASLSVGSAAAARDATHTFSPATDTPALVRRTSVFAIQGIGNAGNIVDLVICLLSFFGALVIILPFLLSKSSRKLRHALIVGLATSDLAASIVVIVSTACLLAGVDLAETTALCSFLGYSLSVSVFAQHLWNLAIALVTYMILVHPLSSFTLTVERRLVWLWPLFWGIAFFAHGIAWIWADYGYVGGYCTLKSDTSFGAVFLFVPRAVVTVLIIVLYTHLFFFLRRTNLFKAVSNVSGSRQRSGSKSSSGQASSPADAGARSGHARLVANGATASGGTVGDGNSFATAPFLAASSDSSTTEGVSGSSSSKRSLRTRFLSAASGKKSGAAANGGGDGEVEVISDAARRTSPRPATIELQEFASSSTLNQRHAAQQMEHESAAAAKRAAAAVQGEDLEDAAREARRAEAGAADFALPGQSTDQDVGWSNLRRGSATRADLPSPIVVVDSPRSSTQNRQSRESLYRSRSASDPPASAPLPSGLATWSGAAETVPSHAADGKCSDGRRVEQSGMSMDGSTLASAQDTATSSAAPQKKFGDGAGADSSRSTKADAARAAPPRGPPRSLGRSRGAAVASKRPSTTETYQKREVRPSRYQETGERREGSSSHAYTVGGRAGRRMLMRRASFGDLSEGSDSDEDLYSFRPMRPRKDVSDFDMTSAPREHLKHLNAPKIWANMGEMLAMEGDEPHAGGEARAEDDAHRAVAIPMPPTAQDFEQTLGDDWSWGMDVTSPGEEPRRERHADRRAAGQTGGSQRSHRLLAHYLHRSEGRASKGSGHRGPSCSGGQVSSDTTASSGSDGQGVDSLGSTLNRQASLLMLLYPAAYVLLFSLSIIRIIDDLANDQGRTRSQEVLHTLSRWFIFAQGLLDAFIFQFIEKQFRKRMKRRRRRAMGEHVDDPFWTKVGRDAARTLRRWLGRGGGDERPSAEAQEMAFRRGAGVTSTSGATSASQHDGGSTSRP</sequence>
<feature type="compositionally biased region" description="Basic and acidic residues" evidence="5">
    <location>
        <begin position="589"/>
        <end position="609"/>
    </location>
</feature>
<evidence type="ECO:0000256" key="4">
    <source>
        <dbReference type="ARBA" id="ARBA00023136"/>
    </source>
</evidence>
<organism evidence="8 9">
    <name type="scientific">Pseudozyma flocculosa</name>
    <dbReference type="NCBI Taxonomy" id="84751"/>
    <lineage>
        <taxon>Eukaryota</taxon>
        <taxon>Fungi</taxon>
        <taxon>Dikarya</taxon>
        <taxon>Basidiomycota</taxon>
        <taxon>Ustilaginomycotina</taxon>
        <taxon>Ustilaginomycetes</taxon>
        <taxon>Ustilaginales</taxon>
        <taxon>Ustilaginaceae</taxon>
        <taxon>Pseudozyma</taxon>
    </lineage>
</organism>
<keyword evidence="4 6" id="KW-0472">Membrane</keyword>
<feature type="compositionally biased region" description="Low complexity" evidence="5">
    <location>
        <begin position="558"/>
        <end position="576"/>
    </location>
</feature>
<evidence type="ECO:0000256" key="2">
    <source>
        <dbReference type="ARBA" id="ARBA00022692"/>
    </source>
</evidence>
<dbReference type="PANTHER" id="PTHR23112">
    <property type="entry name" value="G PROTEIN-COUPLED RECEPTOR 157-RELATED"/>
    <property type="match status" value="1"/>
</dbReference>
<dbReference type="AlphaFoldDB" id="A0A5C3F5Y2"/>
<dbReference type="Gene3D" id="1.20.1070.10">
    <property type="entry name" value="Rhodopsin 7-helix transmembrane proteins"/>
    <property type="match status" value="1"/>
</dbReference>
<feature type="compositionally biased region" description="Low complexity" evidence="5">
    <location>
        <begin position="474"/>
        <end position="488"/>
    </location>
</feature>
<dbReference type="PANTHER" id="PTHR23112:SF0">
    <property type="entry name" value="TRANSMEMBRANE PROTEIN 116"/>
    <property type="match status" value="1"/>
</dbReference>
<feature type="region of interest" description="Disordered" evidence="5">
    <location>
        <begin position="727"/>
        <end position="761"/>
    </location>
</feature>
<comment type="subcellular location">
    <subcellularLocation>
        <location evidence="1">Membrane</location>
        <topology evidence="1">Multi-pass membrane protein</topology>
    </subcellularLocation>
</comment>
<proteinExistence type="predicted"/>
<dbReference type="PROSITE" id="PS50262">
    <property type="entry name" value="G_PROTEIN_RECEP_F1_2"/>
    <property type="match status" value="1"/>
</dbReference>
<feature type="transmembrane region" description="Helical" evidence="6">
    <location>
        <begin position="860"/>
        <end position="878"/>
    </location>
</feature>
<feature type="compositionally biased region" description="Low complexity" evidence="5">
    <location>
        <begin position="939"/>
        <end position="952"/>
    </location>
</feature>
<feature type="region of interest" description="Disordered" evidence="5">
    <location>
        <begin position="446"/>
        <end position="619"/>
    </location>
</feature>
<keyword evidence="9" id="KW-1185">Reference proteome</keyword>
<feature type="region of interest" description="Disordered" evidence="5">
    <location>
        <begin position="245"/>
        <end position="266"/>
    </location>
</feature>
<feature type="transmembrane region" description="Helical" evidence="6">
    <location>
        <begin position="132"/>
        <end position="154"/>
    </location>
</feature>
<feature type="compositionally biased region" description="Low complexity" evidence="5">
    <location>
        <begin position="522"/>
        <end position="536"/>
    </location>
</feature>
<feature type="compositionally biased region" description="Basic and acidic residues" evidence="5">
    <location>
        <begin position="404"/>
        <end position="413"/>
    </location>
</feature>
<feature type="region of interest" description="Disordered" evidence="5">
    <location>
        <begin position="396"/>
        <end position="432"/>
    </location>
</feature>
<dbReference type="Pfam" id="PF00001">
    <property type="entry name" value="7tm_1"/>
    <property type="match status" value="1"/>
</dbReference>
<dbReference type="SUPFAM" id="SSF81321">
    <property type="entry name" value="Family A G protein-coupled receptor-like"/>
    <property type="match status" value="1"/>
</dbReference>
<keyword evidence="2 6" id="KW-0812">Transmembrane</keyword>
<feature type="transmembrane region" description="Helical" evidence="6">
    <location>
        <begin position="819"/>
        <end position="840"/>
    </location>
</feature>
<feature type="transmembrane region" description="Helical" evidence="6">
    <location>
        <begin position="53"/>
        <end position="75"/>
    </location>
</feature>
<feature type="compositionally biased region" description="Low complexity" evidence="5">
    <location>
        <begin position="792"/>
        <end position="801"/>
    </location>
</feature>
<feature type="transmembrane region" description="Helical" evidence="6">
    <location>
        <begin position="166"/>
        <end position="187"/>
    </location>
</feature>
<evidence type="ECO:0000313" key="8">
    <source>
        <dbReference type="EMBL" id="SPO39924.1"/>
    </source>
</evidence>
<evidence type="ECO:0000313" key="9">
    <source>
        <dbReference type="Proteomes" id="UP000323386"/>
    </source>
</evidence>